<accession>A0A7W0HKS4</accession>
<organism evidence="1 2">
    <name type="scientific">Desulfosalsimonas propionicica</name>
    <dbReference type="NCBI Taxonomy" id="332175"/>
    <lineage>
        <taxon>Bacteria</taxon>
        <taxon>Pseudomonadati</taxon>
        <taxon>Thermodesulfobacteriota</taxon>
        <taxon>Desulfobacteria</taxon>
        <taxon>Desulfobacterales</taxon>
        <taxon>Desulfosalsimonadaceae</taxon>
        <taxon>Desulfosalsimonas</taxon>
    </lineage>
</organism>
<dbReference type="RefSeq" id="WP_181551159.1">
    <property type="nucleotide sequence ID" value="NZ_JACDUS010000004.1"/>
</dbReference>
<evidence type="ECO:0000313" key="2">
    <source>
        <dbReference type="Proteomes" id="UP000525298"/>
    </source>
</evidence>
<proteinExistence type="predicted"/>
<evidence type="ECO:0000313" key="1">
    <source>
        <dbReference type="EMBL" id="MBA2881508.1"/>
    </source>
</evidence>
<dbReference type="EMBL" id="JACDUS010000004">
    <property type="protein sequence ID" value="MBA2881508.1"/>
    <property type="molecule type" value="Genomic_DNA"/>
</dbReference>
<protein>
    <submittedName>
        <fullName evidence="1">Uncharacterized protein</fullName>
    </submittedName>
</protein>
<comment type="caution">
    <text evidence="1">The sequence shown here is derived from an EMBL/GenBank/DDBJ whole genome shotgun (WGS) entry which is preliminary data.</text>
</comment>
<keyword evidence="2" id="KW-1185">Reference proteome</keyword>
<reference evidence="1 2" key="1">
    <citation type="submission" date="2020-07" db="EMBL/GenBank/DDBJ databases">
        <title>Genomic Encyclopedia of Type Strains, Phase IV (KMG-IV): sequencing the most valuable type-strain genomes for metagenomic binning, comparative biology and taxonomic classification.</title>
        <authorList>
            <person name="Goeker M."/>
        </authorList>
    </citation>
    <scope>NUCLEOTIDE SEQUENCE [LARGE SCALE GENOMIC DNA]</scope>
    <source>
        <strain evidence="1 2">DSM 17721</strain>
    </source>
</reference>
<name>A0A7W0HKS4_9BACT</name>
<gene>
    <name evidence="1" type="ORF">HNR65_001835</name>
</gene>
<sequence>MAEFGRWYPGCWKQLENFALARGQDGLPEWGICLESQSRWFNGVFVALEHNANDGHRKLQLVFVADEDSVSPVFVHLVPGTNTEQAIDEALKYAAKQLSGQDKKLMKVKDGKIVSARRILEIEIPESDNSYLEPEKYGLSHITTQSPHGGPMMISRTVLIVERIVAIGSYRVVPRVRDTVPPTVLPRCGHSPRIRTDIKQNRY</sequence>
<dbReference type="AlphaFoldDB" id="A0A7W0HKS4"/>
<dbReference type="Proteomes" id="UP000525298">
    <property type="component" value="Unassembled WGS sequence"/>
</dbReference>